<dbReference type="Pfam" id="PF05901">
    <property type="entry name" value="Excalibur"/>
    <property type="match status" value="1"/>
</dbReference>
<dbReference type="RefSeq" id="WP_169240226.1">
    <property type="nucleotide sequence ID" value="NZ_JAAIIG010000001.1"/>
</dbReference>
<dbReference type="AlphaFoldDB" id="A0A7Y0HUP6"/>
<evidence type="ECO:0000313" key="5">
    <source>
        <dbReference type="Proteomes" id="UP000543419"/>
    </source>
</evidence>
<gene>
    <name evidence="4" type="ORF">G1C97_0344</name>
</gene>
<evidence type="ECO:0000259" key="3">
    <source>
        <dbReference type="SMART" id="SM00894"/>
    </source>
</evidence>
<accession>A0A7Y0HUP6</accession>
<feature type="transmembrane region" description="Helical" evidence="2">
    <location>
        <begin position="20"/>
        <end position="38"/>
    </location>
</feature>
<proteinExistence type="predicted"/>
<keyword evidence="2" id="KW-1133">Transmembrane helix</keyword>
<evidence type="ECO:0000313" key="4">
    <source>
        <dbReference type="EMBL" id="NMM97395.1"/>
    </source>
</evidence>
<reference evidence="4 5" key="1">
    <citation type="submission" date="2020-02" db="EMBL/GenBank/DDBJ databases">
        <title>Characterization of phylogenetic diversity of novel bifidobacterial species isolated in Czech ZOOs.</title>
        <authorList>
            <person name="Lugli G.A."/>
            <person name="Vera N.B."/>
            <person name="Ventura M."/>
        </authorList>
    </citation>
    <scope>NUCLEOTIDE SEQUENCE [LARGE SCALE GENOMIC DNA]</scope>
    <source>
        <strain evidence="4 5">DSM 109959</strain>
    </source>
</reference>
<dbReference type="EMBL" id="JAAIIG010000001">
    <property type="protein sequence ID" value="NMM97395.1"/>
    <property type="molecule type" value="Genomic_DNA"/>
</dbReference>
<comment type="caution">
    <text evidence="4">The sequence shown here is derived from an EMBL/GenBank/DDBJ whole genome shotgun (WGS) entry which is preliminary data.</text>
</comment>
<organism evidence="4 5">
    <name type="scientific">Bifidobacterium olomucense</name>
    <dbReference type="NCBI Taxonomy" id="2675324"/>
    <lineage>
        <taxon>Bacteria</taxon>
        <taxon>Bacillati</taxon>
        <taxon>Actinomycetota</taxon>
        <taxon>Actinomycetes</taxon>
        <taxon>Bifidobacteriales</taxon>
        <taxon>Bifidobacteriaceae</taxon>
        <taxon>Bifidobacterium</taxon>
    </lineage>
</organism>
<keyword evidence="2" id="KW-0812">Transmembrane</keyword>
<protein>
    <submittedName>
        <fullName evidence="4">Sodium pump decarboxylase</fullName>
    </submittedName>
</protein>
<dbReference type="Proteomes" id="UP000543419">
    <property type="component" value="Unassembled WGS sequence"/>
</dbReference>
<feature type="compositionally biased region" description="Low complexity" evidence="1">
    <location>
        <begin position="260"/>
        <end position="293"/>
    </location>
</feature>
<feature type="domain" description="Excalibur calcium-binding" evidence="3">
    <location>
        <begin position="297"/>
        <end position="333"/>
    </location>
</feature>
<keyword evidence="5" id="KW-1185">Reference proteome</keyword>
<dbReference type="InterPro" id="IPR008613">
    <property type="entry name" value="Excalibur_Ca-bd_domain"/>
</dbReference>
<name>A0A7Y0HUP6_9BIFI</name>
<keyword evidence="2" id="KW-0472">Membrane</keyword>
<evidence type="ECO:0000256" key="2">
    <source>
        <dbReference type="SAM" id="Phobius"/>
    </source>
</evidence>
<dbReference type="SMART" id="SM00894">
    <property type="entry name" value="Excalibur"/>
    <property type="match status" value="1"/>
</dbReference>
<evidence type="ECO:0000256" key="1">
    <source>
        <dbReference type="SAM" id="MobiDB-lite"/>
    </source>
</evidence>
<sequence>MRLEEQENTAATSLLGKRFVAVALAVVLVASAVFAITYSRKRLGTIKQDNESANIAKASLSKKAQSVKELEKLCDLTEDEEGSVYFPYTPKEDDGTLKCTLDAISAPENYRKAIINAESYPGASSGHNIETVAWNNFKVTWTSSTVRGMYLVTVKDDLSTVYAGDKVSDEDPDAQMIQKLLFPNGESEKKTVATRKEEITQLKADWSLEYTTGDSDVTSKVGETPDSWILRDWVSLSRKTHTIVLLVKENKPKTPMPDVQATTPQQTITPEQQTTAPEQVQTTPTTPTMPTEPSNTYYRNCKAVWDALGHGITKNDPGYSPDLDADGDGFACENRPNY</sequence>
<feature type="region of interest" description="Disordered" evidence="1">
    <location>
        <begin position="253"/>
        <end position="294"/>
    </location>
</feature>